<dbReference type="InterPro" id="IPR044730">
    <property type="entry name" value="RNase_H-like_dom_plant"/>
</dbReference>
<dbReference type="Pfam" id="PF13456">
    <property type="entry name" value="RVT_3"/>
    <property type="match status" value="1"/>
</dbReference>
<protein>
    <submittedName>
        <fullName evidence="2">LINE-1 retrotransposable element O protein</fullName>
    </submittedName>
</protein>
<dbReference type="PANTHER" id="PTHR33116">
    <property type="entry name" value="REVERSE TRANSCRIPTASE ZINC-BINDING DOMAIN-CONTAINING PROTEIN-RELATED-RELATED"/>
    <property type="match status" value="1"/>
</dbReference>
<dbReference type="GO" id="GO:0004523">
    <property type="term" value="F:RNA-DNA hybrid ribonuclease activity"/>
    <property type="evidence" value="ECO:0007669"/>
    <property type="project" value="InterPro"/>
</dbReference>
<sequence>MASFKSLGPDDFPPIFYKRFWHIIGSHLTDATLHFFSTGQFLQAINHSYITLIPKNLNADTVDKFRPISLCNTTYKIISKLLANRLKPLLNKLISPLQMAFVPGRTINEYTIISQEIMHYLHRKKGPKGFIAIKIDLMKAYDRVEWPFLLQVLRRLGFCDKFVDLIQQCITTASFSLLINGTPFDFFRPSRGIRQGNPHSPYLFIIYTEILSRLLFHEEALGNIKGIKVCRNAPSISHLLYADDLTIFCRAEEKDAHTVRKCLDMFEQWSSQCANCHKSFIHFSSNVPNRQRRIIRKILHMPECGHKAKHLGFPFCKPESRAQAFSDLTEKMSNRMASWKARNLSRAGKMVLIKNVAQALPVYQMSSFILPKKICHKLDSIVRCFWWKPKSAENNNHFIALKSWSAIFTPKSKGGLGFRKFTDFNRALFSKIPWQILQKSNKLWCQILRAKYMKNEYDLFSCVQVTGTSWLWQDVMKCTEIIKLGACFPVSTTSNVRIWEDPWIPSIQSYIPTPREVSTCPRPTYVRELIVQTEAMWNFELLHQLFPIDVVHEIRKIQISTTLESPQPFWAPSRSGKFTTKATFQTIQKSSTSSHTDGEIIGKRIWSLELHNRLKLLIWRTLFDVLPTRDPTSNFFPPGCDQQDFLTTWAITLELTWKARNDRVHGKEPPTAEDLARTLHSLEKSVLPLLLLGIMTALSSVHNAAEIFTYNASLAETRAIRLAAEKMIHLALEKVIFKTDSADAVKWIKGSSEDVDRGARLDVLEIQRLWKIRPNWDFRKIPRLCNGLTHGVSKWAHGANWDGPIPPPIFPTDAFCDKGPKSLELLTF</sequence>
<dbReference type="Pfam" id="PF00078">
    <property type="entry name" value="RVT_1"/>
    <property type="match status" value="1"/>
</dbReference>
<evidence type="ECO:0000313" key="2">
    <source>
        <dbReference type="EMBL" id="KAL0410726.1"/>
    </source>
</evidence>
<accession>A0AAW2U4Z7</accession>
<dbReference type="CDD" id="cd01650">
    <property type="entry name" value="RT_nLTR_like"/>
    <property type="match status" value="1"/>
</dbReference>
<dbReference type="InterPro" id="IPR000477">
    <property type="entry name" value="RT_dom"/>
</dbReference>
<dbReference type="EMBL" id="JACGWN010000013">
    <property type="protein sequence ID" value="KAL0410726.1"/>
    <property type="molecule type" value="Genomic_DNA"/>
</dbReference>
<dbReference type="Gene3D" id="3.30.420.10">
    <property type="entry name" value="Ribonuclease H-like superfamily/Ribonuclease H"/>
    <property type="match status" value="1"/>
</dbReference>
<reference evidence="2" key="2">
    <citation type="journal article" date="2024" name="Plant">
        <title>Genomic evolution and insights into agronomic trait innovations of Sesamum species.</title>
        <authorList>
            <person name="Miao H."/>
            <person name="Wang L."/>
            <person name="Qu L."/>
            <person name="Liu H."/>
            <person name="Sun Y."/>
            <person name="Le M."/>
            <person name="Wang Q."/>
            <person name="Wei S."/>
            <person name="Zheng Y."/>
            <person name="Lin W."/>
            <person name="Duan Y."/>
            <person name="Cao H."/>
            <person name="Xiong S."/>
            <person name="Wang X."/>
            <person name="Wei L."/>
            <person name="Li C."/>
            <person name="Ma Q."/>
            <person name="Ju M."/>
            <person name="Zhao R."/>
            <person name="Li G."/>
            <person name="Mu C."/>
            <person name="Tian Q."/>
            <person name="Mei H."/>
            <person name="Zhang T."/>
            <person name="Gao T."/>
            <person name="Zhang H."/>
        </authorList>
    </citation>
    <scope>NUCLEOTIDE SEQUENCE</scope>
    <source>
        <strain evidence="2">KEN1</strain>
    </source>
</reference>
<dbReference type="SUPFAM" id="SSF56672">
    <property type="entry name" value="DNA/RNA polymerases"/>
    <property type="match status" value="1"/>
</dbReference>
<organism evidence="2">
    <name type="scientific">Sesamum latifolium</name>
    <dbReference type="NCBI Taxonomy" id="2727402"/>
    <lineage>
        <taxon>Eukaryota</taxon>
        <taxon>Viridiplantae</taxon>
        <taxon>Streptophyta</taxon>
        <taxon>Embryophyta</taxon>
        <taxon>Tracheophyta</taxon>
        <taxon>Spermatophyta</taxon>
        <taxon>Magnoliopsida</taxon>
        <taxon>eudicotyledons</taxon>
        <taxon>Gunneridae</taxon>
        <taxon>Pentapetalae</taxon>
        <taxon>asterids</taxon>
        <taxon>lamiids</taxon>
        <taxon>Lamiales</taxon>
        <taxon>Pedaliaceae</taxon>
        <taxon>Sesamum</taxon>
    </lineage>
</organism>
<dbReference type="CDD" id="cd06222">
    <property type="entry name" value="RNase_H_like"/>
    <property type="match status" value="1"/>
</dbReference>
<dbReference type="InterPro" id="IPR002156">
    <property type="entry name" value="RNaseH_domain"/>
</dbReference>
<dbReference type="GO" id="GO:0003676">
    <property type="term" value="F:nucleic acid binding"/>
    <property type="evidence" value="ECO:0007669"/>
    <property type="project" value="InterPro"/>
</dbReference>
<dbReference type="InterPro" id="IPR036397">
    <property type="entry name" value="RNaseH_sf"/>
</dbReference>
<gene>
    <name evidence="2" type="ORF">Slati_3662300</name>
</gene>
<dbReference type="PROSITE" id="PS50878">
    <property type="entry name" value="RT_POL"/>
    <property type="match status" value="1"/>
</dbReference>
<proteinExistence type="predicted"/>
<evidence type="ECO:0000259" key="1">
    <source>
        <dbReference type="PROSITE" id="PS50878"/>
    </source>
</evidence>
<feature type="domain" description="Reverse transcriptase" evidence="1">
    <location>
        <begin position="34"/>
        <end position="315"/>
    </location>
</feature>
<comment type="caution">
    <text evidence="2">The sequence shown here is derived from an EMBL/GenBank/DDBJ whole genome shotgun (WGS) entry which is preliminary data.</text>
</comment>
<dbReference type="AlphaFoldDB" id="A0AAW2U4Z7"/>
<reference evidence="2" key="1">
    <citation type="submission" date="2020-06" db="EMBL/GenBank/DDBJ databases">
        <authorList>
            <person name="Li T."/>
            <person name="Hu X."/>
            <person name="Zhang T."/>
            <person name="Song X."/>
            <person name="Zhang H."/>
            <person name="Dai N."/>
            <person name="Sheng W."/>
            <person name="Hou X."/>
            <person name="Wei L."/>
        </authorList>
    </citation>
    <scope>NUCLEOTIDE SEQUENCE</scope>
    <source>
        <strain evidence="2">KEN1</strain>
        <tissue evidence="2">Leaf</tissue>
    </source>
</reference>
<name>A0AAW2U4Z7_9LAMI</name>
<dbReference type="PANTHER" id="PTHR33116:SF86">
    <property type="entry name" value="REVERSE TRANSCRIPTASE DOMAIN-CONTAINING PROTEIN"/>
    <property type="match status" value="1"/>
</dbReference>
<dbReference type="InterPro" id="IPR043502">
    <property type="entry name" value="DNA/RNA_pol_sf"/>
</dbReference>